<evidence type="ECO:0000313" key="5">
    <source>
        <dbReference type="Proteomes" id="UP000320811"/>
    </source>
</evidence>
<dbReference type="Gene3D" id="3.40.50.2300">
    <property type="match status" value="1"/>
</dbReference>
<dbReference type="OrthoDB" id="9789181at2"/>
<sequence length="124" mass="13700">MTILLVDQDVFYITTISKLLNLAGIKTISVSNGHGAWDKFETFQYRINLVITDLPLLGINGIRLTKLIRGVDSDLPIIVVSSMGLAREEAFAAGATAFLEKPFLFDTLLEEINKYRPEQGPDTG</sequence>
<dbReference type="AlphaFoldDB" id="A0A561PL71"/>
<feature type="domain" description="Response regulatory" evidence="3">
    <location>
        <begin position="2"/>
        <end position="116"/>
    </location>
</feature>
<dbReference type="Proteomes" id="UP000320811">
    <property type="component" value="Unassembled WGS sequence"/>
</dbReference>
<dbReference type="PANTHER" id="PTHR44591">
    <property type="entry name" value="STRESS RESPONSE REGULATOR PROTEIN 1"/>
    <property type="match status" value="1"/>
</dbReference>
<dbReference type="SMART" id="SM00448">
    <property type="entry name" value="REC"/>
    <property type="match status" value="1"/>
</dbReference>
<evidence type="ECO:0000313" key="4">
    <source>
        <dbReference type="EMBL" id="TWF38865.1"/>
    </source>
</evidence>
<evidence type="ECO:0000256" key="2">
    <source>
        <dbReference type="PROSITE-ProRule" id="PRU00169"/>
    </source>
</evidence>
<evidence type="ECO:0000256" key="1">
    <source>
        <dbReference type="ARBA" id="ARBA00022553"/>
    </source>
</evidence>
<dbReference type="CDD" id="cd00156">
    <property type="entry name" value="REC"/>
    <property type="match status" value="1"/>
</dbReference>
<feature type="modified residue" description="4-aspartylphosphate" evidence="2">
    <location>
        <position position="53"/>
    </location>
</feature>
<keyword evidence="1 2" id="KW-0597">Phosphoprotein</keyword>
<dbReference type="GO" id="GO:0000160">
    <property type="term" value="P:phosphorelay signal transduction system"/>
    <property type="evidence" value="ECO:0007669"/>
    <property type="project" value="InterPro"/>
</dbReference>
<proteinExistence type="predicted"/>
<dbReference type="SUPFAM" id="SSF52172">
    <property type="entry name" value="CheY-like"/>
    <property type="match status" value="1"/>
</dbReference>
<accession>A0A561PL71</accession>
<dbReference type="PANTHER" id="PTHR44591:SF3">
    <property type="entry name" value="RESPONSE REGULATORY DOMAIN-CONTAINING PROTEIN"/>
    <property type="match status" value="1"/>
</dbReference>
<dbReference type="InterPro" id="IPR001789">
    <property type="entry name" value="Sig_transdc_resp-reg_receiver"/>
</dbReference>
<dbReference type="PROSITE" id="PS50110">
    <property type="entry name" value="RESPONSE_REGULATORY"/>
    <property type="match status" value="1"/>
</dbReference>
<dbReference type="EMBL" id="VIWO01000006">
    <property type="protein sequence ID" value="TWF38865.1"/>
    <property type="molecule type" value="Genomic_DNA"/>
</dbReference>
<dbReference type="InterPro" id="IPR011006">
    <property type="entry name" value="CheY-like_superfamily"/>
</dbReference>
<gene>
    <name evidence="4" type="ORF">FHW36_10688</name>
</gene>
<name>A0A561PL71_9BACT</name>
<organism evidence="4 5">
    <name type="scientific">Chitinophaga polysaccharea</name>
    <dbReference type="NCBI Taxonomy" id="1293035"/>
    <lineage>
        <taxon>Bacteria</taxon>
        <taxon>Pseudomonadati</taxon>
        <taxon>Bacteroidota</taxon>
        <taxon>Chitinophagia</taxon>
        <taxon>Chitinophagales</taxon>
        <taxon>Chitinophagaceae</taxon>
        <taxon>Chitinophaga</taxon>
    </lineage>
</organism>
<evidence type="ECO:0000259" key="3">
    <source>
        <dbReference type="PROSITE" id="PS50110"/>
    </source>
</evidence>
<dbReference type="InterPro" id="IPR050595">
    <property type="entry name" value="Bact_response_regulator"/>
</dbReference>
<keyword evidence="5" id="KW-1185">Reference proteome</keyword>
<comment type="caution">
    <text evidence="4">The sequence shown here is derived from an EMBL/GenBank/DDBJ whole genome shotgun (WGS) entry which is preliminary data.</text>
</comment>
<dbReference type="Pfam" id="PF00072">
    <property type="entry name" value="Response_reg"/>
    <property type="match status" value="1"/>
</dbReference>
<protein>
    <submittedName>
        <fullName evidence="4">Response regulator receiver domain-containing protein</fullName>
    </submittedName>
</protein>
<dbReference type="RefSeq" id="WP_145671299.1">
    <property type="nucleotide sequence ID" value="NZ_VIWO01000006.1"/>
</dbReference>
<reference evidence="4 5" key="1">
    <citation type="submission" date="2019-06" db="EMBL/GenBank/DDBJ databases">
        <title>Sorghum-associated microbial communities from plants grown in Nebraska, USA.</title>
        <authorList>
            <person name="Schachtman D."/>
        </authorList>
    </citation>
    <scope>NUCLEOTIDE SEQUENCE [LARGE SCALE GENOMIC DNA]</scope>
    <source>
        <strain evidence="4 5">1209</strain>
    </source>
</reference>